<dbReference type="PROSITE" id="PS51227">
    <property type="entry name" value="SPR"/>
    <property type="match status" value="1"/>
</dbReference>
<proteinExistence type="inferred from homology"/>
<dbReference type="KEGG" id="vde:111243152"/>
<dbReference type="PANTHER" id="PTHR12365">
    <property type="entry name" value="SPROUTY"/>
    <property type="match status" value="1"/>
</dbReference>
<evidence type="ECO:0008006" key="5">
    <source>
        <dbReference type="Google" id="ProtNLM"/>
    </source>
</evidence>
<dbReference type="Proteomes" id="UP000594260">
    <property type="component" value="Unplaced"/>
</dbReference>
<dbReference type="GeneID" id="111243152"/>
<evidence type="ECO:0000256" key="1">
    <source>
        <dbReference type="ARBA" id="ARBA00010964"/>
    </source>
</evidence>
<sequence>MSYNSFSSPATSGPGRPGGGNITLTQPRPGAARRQNDYLDSPLRAPPPLPVSPPPLPEHSHNLPIIQAPKKGAILKPPPRMPTPMLCGSGACHEDSKEQKGGFMRGGSTGFDSSSSHSNNIDPCKKQPVNLNESTTTTSSIVCRECNKCRCEACQQPKALPSRWVCGNKFHCSAHNLLEHATCLCCAKGIFYHWAKDTELDNDVSCADKPCSCGPKHFWSRWGCLAVMSVFLPCLCCYPPLKMCVNACEAAYGRWTSRLGCHCKEYKDNPNKLLSSTT</sequence>
<dbReference type="GO" id="GO:0046580">
    <property type="term" value="P:negative regulation of Ras protein signal transduction"/>
    <property type="evidence" value="ECO:0007669"/>
    <property type="project" value="TreeGrafter"/>
</dbReference>
<dbReference type="FunCoup" id="A0A7M7M8K9">
    <property type="interactions" value="56"/>
</dbReference>
<dbReference type="InterPro" id="IPR051192">
    <property type="entry name" value="Sprouty_domain"/>
</dbReference>
<organism evidence="3 4">
    <name type="scientific">Varroa destructor</name>
    <name type="common">Honeybee mite</name>
    <dbReference type="NCBI Taxonomy" id="109461"/>
    <lineage>
        <taxon>Eukaryota</taxon>
        <taxon>Metazoa</taxon>
        <taxon>Ecdysozoa</taxon>
        <taxon>Arthropoda</taxon>
        <taxon>Chelicerata</taxon>
        <taxon>Arachnida</taxon>
        <taxon>Acari</taxon>
        <taxon>Parasitiformes</taxon>
        <taxon>Mesostigmata</taxon>
        <taxon>Gamasina</taxon>
        <taxon>Dermanyssoidea</taxon>
        <taxon>Varroidae</taxon>
        <taxon>Varroa</taxon>
    </lineage>
</organism>
<evidence type="ECO:0000256" key="2">
    <source>
        <dbReference type="SAM" id="MobiDB-lite"/>
    </source>
</evidence>
<dbReference type="EnsemblMetazoa" id="XM_022788276">
    <property type="protein sequence ID" value="XP_022644011"/>
    <property type="gene ID" value="LOC111243152"/>
</dbReference>
<dbReference type="GO" id="GO:0016020">
    <property type="term" value="C:membrane"/>
    <property type="evidence" value="ECO:0007669"/>
    <property type="project" value="InterPro"/>
</dbReference>
<dbReference type="GO" id="GO:0040037">
    <property type="term" value="P:negative regulation of fibroblast growth factor receptor signaling pathway"/>
    <property type="evidence" value="ECO:0007669"/>
    <property type="project" value="TreeGrafter"/>
</dbReference>
<feature type="compositionally biased region" description="Pro residues" evidence="2">
    <location>
        <begin position="44"/>
        <end position="57"/>
    </location>
</feature>
<comment type="similarity">
    <text evidence="1">Belongs to the sprouty family.</text>
</comment>
<dbReference type="RefSeq" id="XP_022644011.1">
    <property type="nucleotide sequence ID" value="XM_022788276.1"/>
</dbReference>
<keyword evidence="4" id="KW-1185">Reference proteome</keyword>
<dbReference type="PANTHER" id="PTHR12365:SF7">
    <property type="entry name" value="PROTEIN SPROUTY"/>
    <property type="match status" value="1"/>
</dbReference>
<feature type="region of interest" description="Disordered" evidence="2">
    <location>
        <begin position="1"/>
        <end position="63"/>
    </location>
</feature>
<dbReference type="Pfam" id="PF05210">
    <property type="entry name" value="Sprouty"/>
    <property type="match status" value="1"/>
</dbReference>
<dbReference type="OrthoDB" id="10038884at2759"/>
<dbReference type="InterPro" id="IPR007875">
    <property type="entry name" value="Sprouty"/>
</dbReference>
<evidence type="ECO:0000313" key="4">
    <source>
        <dbReference type="Proteomes" id="UP000594260"/>
    </source>
</evidence>
<name>A0A7M7M8K9_VARDE</name>
<dbReference type="GO" id="GO:0048513">
    <property type="term" value="P:animal organ development"/>
    <property type="evidence" value="ECO:0007669"/>
    <property type="project" value="TreeGrafter"/>
</dbReference>
<reference evidence="3" key="1">
    <citation type="submission" date="2021-01" db="UniProtKB">
        <authorList>
            <consortium name="EnsemblMetazoa"/>
        </authorList>
    </citation>
    <scope>IDENTIFICATION</scope>
</reference>
<dbReference type="OMA" id="PSRWVCG"/>
<accession>A0A7M7M8K9</accession>
<dbReference type="GO" id="GO:0005829">
    <property type="term" value="C:cytosol"/>
    <property type="evidence" value="ECO:0007669"/>
    <property type="project" value="TreeGrafter"/>
</dbReference>
<dbReference type="InParanoid" id="A0A7M7M8K9"/>
<dbReference type="AlphaFoldDB" id="A0A7M7M8K9"/>
<feature type="region of interest" description="Disordered" evidence="2">
    <location>
        <begin position="98"/>
        <end position="127"/>
    </location>
</feature>
<protein>
    <recommendedName>
        <fullName evidence="5">Sprouty</fullName>
    </recommendedName>
</protein>
<evidence type="ECO:0000313" key="3">
    <source>
        <dbReference type="EnsemblMetazoa" id="XP_022644011"/>
    </source>
</evidence>
<feature type="compositionally biased region" description="Polar residues" evidence="2">
    <location>
        <begin position="1"/>
        <end position="11"/>
    </location>
</feature>